<dbReference type="InParanoid" id="A0A6I8V8K9"/>
<evidence type="ECO:0000259" key="9">
    <source>
        <dbReference type="PROSITE" id="PS50240"/>
    </source>
</evidence>
<keyword evidence="7" id="KW-1015">Disulfide bond</keyword>
<dbReference type="SUPFAM" id="SSF50494">
    <property type="entry name" value="Trypsin-like serine proteases"/>
    <property type="match status" value="1"/>
</dbReference>
<reference evidence="11" key="1">
    <citation type="submission" date="2025-08" db="UniProtKB">
        <authorList>
            <consortium name="RefSeq"/>
        </authorList>
    </citation>
    <scope>IDENTIFICATION</scope>
    <source>
        <strain evidence="11">MV-25-SWS-2005</strain>
        <tissue evidence="11">Whole body</tissue>
    </source>
</reference>
<keyword evidence="6" id="KW-0865">Zymogen</keyword>
<dbReference type="AlphaFoldDB" id="A0A6I8V8K9"/>
<gene>
    <name evidence="11" type="primary">LOC26533104</name>
</gene>
<evidence type="ECO:0000256" key="7">
    <source>
        <dbReference type="ARBA" id="ARBA00023157"/>
    </source>
</evidence>
<keyword evidence="10" id="KW-1185">Reference proteome</keyword>
<dbReference type="InterPro" id="IPR050430">
    <property type="entry name" value="Peptidase_S1"/>
</dbReference>
<evidence type="ECO:0000313" key="11">
    <source>
        <dbReference type="RefSeq" id="XP_015036071.2"/>
    </source>
</evidence>
<dbReference type="GO" id="GO:0004252">
    <property type="term" value="F:serine-type endopeptidase activity"/>
    <property type="evidence" value="ECO:0007669"/>
    <property type="project" value="InterPro"/>
</dbReference>
<keyword evidence="3 8" id="KW-0732">Signal</keyword>
<evidence type="ECO:0000256" key="1">
    <source>
        <dbReference type="ARBA" id="ARBA00007664"/>
    </source>
</evidence>
<dbReference type="PANTHER" id="PTHR24276:SF98">
    <property type="entry name" value="FI18310P1-RELATED"/>
    <property type="match status" value="1"/>
</dbReference>
<dbReference type="GO" id="GO:0006508">
    <property type="term" value="P:proteolysis"/>
    <property type="evidence" value="ECO:0007669"/>
    <property type="project" value="UniProtKB-KW"/>
</dbReference>
<sequence>MWLSHLLLLLPPLGSLCGDMPDLSFNHLAAYLVSLRSYDYVQQPGDNHFCSGAIISERHVLTSGHCITNKRGLLMNARRFKLAFCSPLADARDKREQLVRIHSMVVYPLYERNKQDDLGVIKLRRNIWFRGHHLVSVGIGSDQLDVGKDCFGIGWTQRETRRKMKAHPLLVTNVEIRPFEECLKPQAKDLPRNAHAEGDFLMCLNNTDPHICMSDIGGPIFCNNRLYGLALGFVDCSDHDPVFFSYVPYYNSWLERIISQGVLLHHRLPLQWLVAWALLLRLLRHNFLSGQMHG</sequence>
<dbReference type="InterPro" id="IPR001254">
    <property type="entry name" value="Trypsin_dom"/>
</dbReference>
<dbReference type="Proteomes" id="UP000001819">
    <property type="component" value="Chromosome 4"/>
</dbReference>
<keyword evidence="5" id="KW-0720">Serine protease</keyword>
<evidence type="ECO:0000313" key="10">
    <source>
        <dbReference type="Proteomes" id="UP000001819"/>
    </source>
</evidence>
<dbReference type="Pfam" id="PF00089">
    <property type="entry name" value="Trypsin"/>
    <property type="match status" value="1"/>
</dbReference>
<dbReference type="PANTHER" id="PTHR24276">
    <property type="entry name" value="POLYSERASE-RELATED"/>
    <property type="match status" value="1"/>
</dbReference>
<feature type="signal peptide" evidence="8">
    <location>
        <begin position="1"/>
        <end position="17"/>
    </location>
</feature>
<proteinExistence type="inferred from homology"/>
<name>A0A6I8V8K9_DROPS</name>
<dbReference type="RefSeq" id="XP_015036071.2">
    <property type="nucleotide sequence ID" value="XM_015180585.2"/>
</dbReference>
<evidence type="ECO:0000256" key="5">
    <source>
        <dbReference type="ARBA" id="ARBA00022825"/>
    </source>
</evidence>
<feature type="chain" id="PRO_5026055788" evidence="8">
    <location>
        <begin position="18"/>
        <end position="294"/>
    </location>
</feature>
<evidence type="ECO:0000256" key="3">
    <source>
        <dbReference type="ARBA" id="ARBA00022729"/>
    </source>
</evidence>
<dbReference type="SMART" id="SM00020">
    <property type="entry name" value="Tryp_SPc"/>
    <property type="match status" value="1"/>
</dbReference>
<dbReference type="InterPro" id="IPR043504">
    <property type="entry name" value="Peptidase_S1_PA_chymotrypsin"/>
</dbReference>
<evidence type="ECO:0000256" key="6">
    <source>
        <dbReference type="ARBA" id="ARBA00023145"/>
    </source>
</evidence>
<dbReference type="Gene3D" id="2.40.10.10">
    <property type="entry name" value="Trypsin-like serine proteases"/>
    <property type="match status" value="1"/>
</dbReference>
<comment type="similarity">
    <text evidence="1">Belongs to the peptidase S1 family.</text>
</comment>
<dbReference type="PRINTS" id="PR00722">
    <property type="entry name" value="CHYMOTRYPSIN"/>
</dbReference>
<keyword evidence="4" id="KW-0378">Hydrolase</keyword>
<accession>A0A6I8V8K9</accession>
<feature type="domain" description="Peptidase S1" evidence="9">
    <location>
        <begin position="16"/>
        <end position="259"/>
    </location>
</feature>
<organism evidence="10 11">
    <name type="scientific">Drosophila pseudoobscura pseudoobscura</name>
    <name type="common">Fruit fly</name>
    <dbReference type="NCBI Taxonomy" id="46245"/>
    <lineage>
        <taxon>Eukaryota</taxon>
        <taxon>Metazoa</taxon>
        <taxon>Ecdysozoa</taxon>
        <taxon>Arthropoda</taxon>
        <taxon>Hexapoda</taxon>
        <taxon>Insecta</taxon>
        <taxon>Pterygota</taxon>
        <taxon>Neoptera</taxon>
        <taxon>Endopterygota</taxon>
        <taxon>Diptera</taxon>
        <taxon>Brachycera</taxon>
        <taxon>Muscomorpha</taxon>
        <taxon>Ephydroidea</taxon>
        <taxon>Drosophilidae</taxon>
        <taxon>Drosophila</taxon>
        <taxon>Sophophora</taxon>
    </lineage>
</organism>
<evidence type="ECO:0000256" key="2">
    <source>
        <dbReference type="ARBA" id="ARBA00022670"/>
    </source>
</evidence>
<evidence type="ECO:0000256" key="4">
    <source>
        <dbReference type="ARBA" id="ARBA00022801"/>
    </source>
</evidence>
<dbReference type="KEGG" id="dpo:26533104"/>
<dbReference type="InterPro" id="IPR001314">
    <property type="entry name" value="Peptidase_S1A"/>
</dbReference>
<evidence type="ECO:0000256" key="8">
    <source>
        <dbReference type="SAM" id="SignalP"/>
    </source>
</evidence>
<dbReference type="PROSITE" id="PS50240">
    <property type="entry name" value="TRYPSIN_DOM"/>
    <property type="match status" value="1"/>
</dbReference>
<protein>
    <submittedName>
        <fullName evidence="11">Chymotrypsin B</fullName>
    </submittedName>
</protein>
<keyword evidence="2" id="KW-0645">Protease</keyword>
<dbReference type="InterPro" id="IPR009003">
    <property type="entry name" value="Peptidase_S1_PA"/>
</dbReference>